<dbReference type="AlphaFoldDB" id="A0A4Q2U5Z9"/>
<dbReference type="GO" id="GO:0009229">
    <property type="term" value="P:thiamine diphosphate biosynthetic process"/>
    <property type="evidence" value="ECO:0007669"/>
    <property type="project" value="UniProtKB-UniRule"/>
</dbReference>
<comment type="catalytic activity">
    <reaction evidence="7 10 11">
        <text>4-methyl-5-(2-phosphooxyethyl)-thiazole + 4-amino-2-methyl-5-(diphosphooxymethyl)pyrimidine + H(+) = thiamine phosphate + diphosphate</text>
        <dbReference type="Rhea" id="RHEA:22328"/>
        <dbReference type="ChEBI" id="CHEBI:15378"/>
        <dbReference type="ChEBI" id="CHEBI:33019"/>
        <dbReference type="ChEBI" id="CHEBI:37575"/>
        <dbReference type="ChEBI" id="CHEBI:57841"/>
        <dbReference type="ChEBI" id="CHEBI:58296"/>
        <dbReference type="EC" id="2.5.1.3"/>
    </reaction>
</comment>
<dbReference type="PANTHER" id="PTHR20857:SF15">
    <property type="entry name" value="THIAMINE-PHOSPHATE SYNTHASE"/>
    <property type="match status" value="1"/>
</dbReference>
<feature type="binding site" evidence="10">
    <location>
        <begin position="40"/>
        <end position="44"/>
    </location>
    <ligand>
        <name>4-amino-2-methyl-5-(diphosphooxymethyl)pyrimidine</name>
        <dbReference type="ChEBI" id="CHEBI:57841"/>
    </ligand>
</feature>
<evidence type="ECO:0000256" key="4">
    <source>
        <dbReference type="ARBA" id="ARBA00022723"/>
    </source>
</evidence>
<feature type="binding site" evidence="10">
    <location>
        <position position="111"/>
    </location>
    <ligand>
        <name>4-amino-2-methyl-5-(diphosphooxymethyl)pyrimidine</name>
        <dbReference type="ChEBI" id="CHEBI:57841"/>
    </ligand>
</feature>
<feature type="binding site" evidence="10">
    <location>
        <position position="92"/>
    </location>
    <ligand>
        <name>Mg(2+)</name>
        <dbReference type="ChEBI" id="CHEBI:18420"/>
    </ligand>
</feature>
<comment type="pathway">
    <text evidence="2 10 12">Cofactor biosynthesis; thiamine diphosphate biosynthesis; thiamine phosphate from 4-amino-2-methyl-5-diphosphomethylpyrimidine and 4-methyl-5-(2-phosphoethyl)-thiazole: step 1/1.</text>
</comment>
<feature type="binding site" evidence="10">
    <location>
        <position position="140"/>
    </location>
    <ligand>
        <name>4-amino-2-methyl-5-(diphosphooxymethyl)pyrimidine</name>
        <dbReference type="ChEBI" id="CHEBI:57841"/>
    </ligand>
</feature>
<dbReference type="NCBIfam" id="TIGR00693">
    <property type="entry name" value="thiE"/>
    <property type="match status" value="1"/>
</dbReference>
<organism evidence="14 15">
    <name type="scientific">Lichenibacterium minor</name>
    <dbReference type="NCBI Taxonomy" id="2316528"/>
    <lineage>
        <taxon>Bacteria</taxon>
        <taxon>Pseudomonadati</taxon>
        <taxon>Pseudomonadota</taxon>
        <taxon>Alphaproteobacteria</taxon>
        <taxon>Hyphomicrobiales</taxon>
        <taxon>Lichenihabitantaceae</taxon>
        <taxon>Lichenibacterium</taxon>
    </lineage>
</organism>
<gene>
    <name evidence="10 14" type="primary">thiE</name>
    <name evidence="14" type="ORF">D3273_12060</name>
</gene>
<sequence>MPIDPSRYRLCLVTDREIGHGRPLVEVVMRAVAGGVTMVQLREKTAPTRAILEEARALKAALAGHGVPLVVNDRADIAVAIGADGVHVGQTDLPVEAVRAVVGPGMAIGLSITDAEQIARADAGAADYLGIGPVHPQKTKADASAPLGLGGFARLRRMTGKPVLAIGGVKADDVPMLVEEGATGVAVVSAIMGAQDPEAAARLFAAAWASETR</sequence>
<comment type="caution">
    <text evidence="14">The sequence shown here is derived from an EMBL/GenBank/DDBJ whole genome shotgun (WGS) entry which is preliminary data.</text>
</comment>
<comment type="function">
    <text evidence="1 10">Condenses 4-methyl-5-(beta-hydroxyethyl)thiazole monophosphate (THZ-P) and 2-methyl-4-amino-5-hydroxymethyl pyrimidine pyrophosphate (HMP-PP) to form thiamine monophosphate (TMP).</text>
</comment>
<comment type="catalytic activity">
    <reaction evidence="8 10 11">
        <text>2-(2-carboxy-4-methylthiazol-5-yl)ethyl phosphate + 4-amino-2-methyl-5-(diphosphooxymethyl)pyrimidine + 2 H(+) = thiamine phosphate + CO2 + diphosphate</text>
        <dbReference type="Rhea" id="RHEA:47848"/>
        <dbReference type="ChEBI" id="CHEBI:15378"/>
        <dbReference type="ChEBI" id="CHEBI:16526"/>
        <dbReference type="ChEBI" id="CHEBI:33019"/>
        <dbReference type="ChEBI" id="CHEBI:37575"/>
        <dbReference type="ChEBI" id="CHEBI:57841"/>
        <dbReference type="ChEBI" id="CHEBI:62890"/>
        <dbReference type="EC" id="2.5.1.3"/>
    </reaction>
</comment>
<dbReference type="Pfam" id="PF02581">
    <property type="entry name" value="TMP-TENI"/>
    <property type="match status" value="1"/>
</dbReference>
<keyword evidence="4 10" id="KW-0479">Metal-binding</keyword>
<comment type="similarity">
    <text evidence="10 11">Belongs to the thiamine-phosphate synthase family.</text>
</comment>
<comment type="catalytic activity">
    <reaction evidence="9 10 11">
        <text>2-[(2R,5Z)-2-carboxy-4-methylthiazol-5(2H)-ylidene]ethyl phosphate + 4-amino-2-methyl-5-(diphosphooxymethyl)pyrimidine + 2 H(+) = thiamine phosphate + CO2 + diphosphate</text>
        <dbReference type="Rhea" id="RHEA:47844"/>
        <dbReference type="ChEBI" id="CHEBI:15378"/>
        <dbReference type="ChEBI" id="CHEBI:16526"/>
        <dbReference type="ChEBI" id="CHEBI:33019"/>
        <dbReference type="ChEBI" id="CHEBI:37575"/>
        <dbReference type="ChEBI" id="CHEBI:57841"/>
        <dbReference type="ChEBI" id="CHEBI:62899"/>
        <dbReference type="EC" id="2.5.1.3"/>
    </reaction>
</comment>
<keyword evidence="5 10" id="KW-0460">Magnesium</keyword>
<dbReference type="InterPro" id="IPR034291">
    <property type="entry name" value="TMP_synthase"/>
</dbReference>
<evidence type="ECO:0000313" key="14">
    <source>
        <dbReference type="EMBL" id="RYC31852.1"/>
    </source>
</evidence>
<feature type="binding site" evidence="10">
    <location>
        <position position="73"/>
    </location>
    <ligand>
        <name>Mg(2+)</name>
        <dbReference type="ChEBI" id="CHEBI:18420"/>
    </ligand>
</feature>
<dbReference type="Proteomes" id="UP000290759">
    <property type="component" value="Unassembled WGS sequence"/>
</dbReference>
<reference evidence="14 15" key="1">
    <citation type="submission" date="2018-12" db="EMBL/GenBank/DDBJ databases">
        <authorList>
            <person name="Grouzdev D.S."/>
            <person name="Krutkina M.S."/>
        </authorList>
    </citation>
    <scope>NUCLEOTIDE SEQUENCE [LARGE SCALE GENOMIC DNA]</scope>
    <source>
        <strain evidence="14 15">RmlP026</strain>
    </source>
</reference>
<keyword evidence="6 10" id="KW-0784">Thiamine biosynthesis</keyword>
<comment type="cofactor">
    <cofactor evidence="10">
        <name>Mg(2+)</name>
        <dbReference type="ChEBI" id="CHEBI:18420"/>
    </cofactor>
    <text evidence="10">Binds 1 Mg(2+) ion per subunit.</text>
</comment>
<dbReference type="InterPro" id="IPR036206">
    <property type="entry name" value="ThiamineP_synth_sf"/>
</dbReference>
<evidence type="ECO:0000256" key="7">
    <source>
        <dbReference type="ARBA" id="ARBA00047334"/>
    </source>
</evidence>
<feature type="binding site" evidence="10">
    <location>
        <begin position="188"/>
        <end position="189"/>
    </location>
    <ligand>
        <name>2-[(2R,5Z)-2-carboxy-4-methylthiazol-5(2H)-ylidene]ethyl phosphate</name>
        <dbReference type="ChEBI" id="CHEBI:62899"/>
    </ligand>
</feature>
<dbReference type="SUPFAM" id="SSF51391">
    <property type="entry name" value="Thiamin phosphate synthase"/>
    <property type="match status" value="1"/>
</dbReference>
<protein>
    <recommendedName>
        <fullName evidence="10">Thiamine-phosphate synthase</fullName>
        <shortName evidence="10">TP synthase</shortName>
        <shortName evidence="10">TPS</shortName>
        <ecNumber evidence="10">2.5.1.3</ecNumber>
    </recommendedName>
    <alternativeName>
        <fullName evidence="10">Thiamine-phosphate pyrophosphorylase</fullName>
        <shortName evidence="10">TMP pyrophosphorylase</shortName>
        <shortName evidence="10">TMP-PPase</shortName>
    </alternativeName>
</protein>
<dbReference type="HAMAP" id="MF_00097">
    <property type="entry name" value="TMP_synthase"/>
    <property type="match status" value="1"/>
</dbReference>
<evidence type="ECO:0000256" key="1">
    <source>
        <dbReference type="ARBA" id="ARBA00003814"/>
    </source>
</evidence>
<dbReference type="GO" id="GO:0005737">
    <property type="term" value="C:cytoplasm"/>
    <property type="evidence" value="ECO:0007669"/>
    <property type="project" value="TreeGrafter"/>
</dbReference>
<evidence type="ECO:0000256" key="8">
    <source>
        <dbReference type="ARBA" id="ARBA00047851"/>
    </source>
</evidence>
<proteinExistence type="inferred from homology"/>
<evidence type="ECO:0000256" key="5">
    <source>
        <dbReference type="ARBA" id="ARBA00022842"/>
    </source>
</evidence>
<dbReference type="OrthoDB" id="9810880at2"/>
<reference evidence="14 15" key="2">
    <citation type="submission" date="2019-02" db="EMBL/GenBank/DDBJ databases">
        <title>'Lichenibacterium ramalinii' gen. nov. sp. nov., 'Lichenibacterium minor' gen. nov. sp. nov.</title>
        <authorList>
            <person name="Pankratov T."/>
        </authorList>
    </citation>
    <scope>NUCLEOTIDE SEQUENCE [LARGE SCALE GENOMIC DNA]</scope>
    <source>
        <strain evidence="14 15">RmlP026</strain>
    </source>
</reference>
<evidence type="ECO:0000259" key="13">
    <source>
        <dbReference type="Pfam" id="PF02581"/>
    </source>
</evidence>
<dbReference type="GO" id="GO:0004789">
    <property type="term" value="F:thiamine-phosphate diphosphorylase activity"/>
    <property type="evidence" value="ECO:0007669"/>
    <property type="project" value="UniProtKB-UniRule"/>
</dbReference>
<evidence type="ECO:0000256" key="9">
    <source>
        <dbReference type="ARBA" id="ARBA00047883"/>
    </source>
</evidence>
<dbReference type="GO" id="GO:0000287">
    <property type="term" value="F:magnesium ion binding"/>
    <property type="evidence" value="ECO:0007669"/>
    <property type="project" value="UniProtKB-UniRule"/>
</dbReference>
<evidence type="ECO:0000256" key="12">
    <source>
        <dbReference type="RuleBase" id="RU004253"/>
    </source>
</evidence>
<comment type="caution">
    <text evidence="10">Lacks conserved residue(s) required for the propagation of feature annotation.</text>
</comment>
<evidence type="ECO:0000256" key="10">
    <source>
        <dbReference type="HAMAP-Rule" id="MF_00097"/>
    </source>
</evidence>
<evidence type="ECO:0000256" key="6">
    <source>
        <dbReference type="ARBA" id="ARBA00022977"/>
    </source>
</evidence>
<dbReference type="RefSeq" id="WP_129226814.1">
    <property type="nucleotide sequence ID" value="NZ_QYBB01000011.1"/>
</dbReference>
<dbReference type="CDD" id="cd00564">
    <property type="entry name" value="TMP_TenI"/>
    <property type="match status" value="1"/>
</dbReference>
<evidence type="ECO:0000313" key="15">
    <source>
        <dbReference type="Proteomes" id="UP000290759"/>
    </source>
</evidence>
<dbReference type="InterPro" id="IPR013785">
    <property type="entry name" value="Aldolase_TIM"/>
</dbReference>
<keyword evidence="15" id="KW-1185">Reference proteome</keyword>
<accession>A0A4Q2U5Z9</accession>
<dbReference type="UniPathway" id="UPA00060">
    <property type="reaction ID" value="UER00141"/>
</dbReference>
<dbReference type="PANTHER" id="PTHR20857">
    <property type="entry name" value="THIAMINE-PHOSPHATE PYROPHOSPHORYLASE"/>
    <property type="match status" value="1"/>
</dbReference>
<dbReference type="FunFam" id="3.20.20.70:FF:000096">
    <property type="entry name" value="Thiamine-phosphate synthase"/>
    <property type="match status" value="1"/>
</dbReference>
<keyword evidence="3 10" id="KW-0808">Transferase</keyword>
<name>A0A4Q2U5Z9_9HYPH</name>
<dbReference type="EMBL" id="QYBB01000011">
    <property type="protein sequence ID" value="RYC31852.1"/>
    <property type="molecule type" value="Genomic_DNA"/>
</dbReference>
<feature type="binding site" evidence="10">
    <location>
        <position position="72"/>
    </location>
    <ligand>
        <name>4-amino-2-methyl-5-(diphosphooxymethyl)pyrimidine</name>
        <dbReference type="ChEBI" id="CHEBI:57841"/>
    </ligand>
</feature>
<evidence type="ECO:0000256" key="3">
    <source>
        <dbReference type="ARBA" id="ARBA00022679"/>
    </source>
</evidence>
<feature type="binding site" evidence="10">
    <location>
        <position position="168"/>
    </location>
    <ligand>
        <name>2-[(2R,5Z)-2-carboxy-4-methylthiazol-5(2H)-ylidene]ethyl phosphate</name>
        <dbReference type="ChEBI" id="CHEBI:62899"/>
    </ligand>
</feature>
<evidence type="ECO:0000256" key="2">
    <source>
        <dbReference type="ARBA" id="ARBA00005165"/>
    </source>
</evidence>
<dbReference type="GO" id="GO:0009228">
    <property type="term" value="P:thiamine biosynthetic process"/>
    <property type="evidence" value="ECO:0007669"/>
    <property type="project" value="UniProtKB-KW"/>
</dbReference>
<dbReference type="Gene3D" id="3.20.20.70">
    <property type="entry name" value="Aldolase class I"/>
    <property type="match status" value="1"/>
</dbReference>
<dbReference type="InterPro" id="IPR022998">
    <property type="entry name" value="ThiamineP_synth_TenI"/>
</dbReference>
<dbReference type="EC" id="2.5.1.3" evidence="10"/>
<feature type="domain" description="Thiamine phosphate synthase/TenI" evidence="13">
    <location>
        <begin position="10"/>
        <end position="191"/>
    </location>
</feature>
<evidence type="ECO:0000256" key="11">
    <source>
        <dbReference type="RuleBase" id="RU003826"/>
    </source>
</evidence>